<dbReference type="RefSeq" id="WP_091981848.1">
    <property type="nucleotide sequence ID" value="NZ_FOLO01000006.1"/>
</dbReference>
<proteinExistence type="predicted"/>
<dbReference type="STRING" id="1123010.SAMN02745724_01285"/>
<accession>A0A1I1HP88</accession>
<keyword evidence="3" id="KW-1185">Reference proteome</keyword>
<evidence type="ECO:0000313" key="3">
    <source>
        <dbReference type="Proteomes" id="UP000198862"/>
    </source>
</evidence>
<evidence type="ECO:0000256" key="1">
    <source>
        <dbReference type="SAM" id="SignalP"/>
    </source>
</evidence>
<reference evidence="2 3" key="1">
    <citation type="submission" date="2016-10" db="EMBL/GenBank/DDBJ databases">
        <authorList>
            <person name="de Groot N.N."/>
        </authorList>
    </citation>
    <scope>NUCLEOTIDE SEQUENCE [LARGE SCALE GENOMIC DNA]</scope>
    <source>
        <strain evidence="2 3">DSM 6059</strain>
    </source>
</reference>
<feature type="signal peptide" evidence="1">
    <location>
        <begin position="1"/>
        <end position="24"/>
    </location>
</feature>
<dbReference type="OrthoDB" id="9968128at2"/>
<evidence type="ECO:0000313" key="2">
    <source>
        <dbReference type="EMBL" id="SFC25764.1"/>
    </source>
</evidence>
<keyword evidence="1" id="KW-0732">Signal</keyword>
<sequence>MNKGDFINRMLCLVAILGSLNTNAANKEIMLQKIKNLDFDTVLPKTGSCYYDSQKNNTIRNTKDSTCSSYSGSNGKFKLTAEPFQIVEIEFKSKKSPDGQVIFQPEGVAKIELDEFAIYTNTPTKLKLGPSGVIDIVMGGKLIFINELSHGLNYSLDYDINYKYSHN</sequence>
<dbReference type="AlphaFoldDB" id="A0A1I1HP88"/>
<protein>
    <recommendedName>
        <fullName evidence="4">DUF4402 domain-containing protein</fullName>
    </recommendedName>
</protein>
<organism evidence="2 3">
    <name type="scientific">Pseudoalteromonas denitrificans DSM 6059</name>
    <dbReference type="NCBI Taxonomy" id="1123010"/>
    <lineage>
        <taxon>Bacteria</taxon>
        <taxon>Pseudomonadati</taxon>
        <taxon>Pseudomonadota</taxon>
        <taxon>Gammaproteobacteria</taxon>
        <taxon>Alteromonadales</taxon>
        <taxon>Pseudoalteromonadaceae</taxon>
        <taxon>Pseudoalteromonas</taxon>
    </lineage>
</organism>
<name>A0A1I1HP88_9GAMM</name>
<dbReference type="EMBL" id="FOLO01000006">
    <property type="protein sequence ID" value="SFC25764.1"/>
    <property type="molecule type" value="Genomic_DNA"/>
</dbReference>
<dbReference type="Proteomes" id="UP000198862">
    <property type="component" value="Unassembled WGS sequence"/>
</dbReference>
<gene>
    <name evidence="2" type="ORF">SAMN02745724_01285</name>
</gene>
<evidence type="ECO:0008006" key="4">
    <source>
        <dbReference type="Google" id="ProtNLM"/>
    </source>
</evidence>
<feature type="chain" id="PRO_5011526395" description="DUF4402 domain-containing protein" evidence="1">
    <location>
        <begin position="25"/>
        <end position="167"/>
    </location>
</feature>